<proteinExistence type="predicted"/>
<accession>A0A5J4K7B4</accession>
<comment type="caution">
    <text evidence="2">The sequence shown here is derived from an EMBL/GenBank/DDBJ whole genome shotgun (WGS) entry which is preliminary data.</text>
</comment>
<protein>
    <submittedName>
        <fullName evidence="2">Uncharacterized protein</fullName>
    </submittedName>
</protein>
<dbReference type="Proteomes" id="UP000334820">
    <property type="component" value="Unassembled WGS sequence"/>
</dbReference>
<evidence type="ECO:0000256" key="1">
    <source>
        <dbReference type="SAM" id="MobiDB-lite"/>
    </source>
</evidence>
<reference evidence="2 3" key="1">
    <citation type="journal article" date="2019" name="Int. J. Syst. Evol. Microbiol.">
        <title>Thermogemmatispora aurantia sp. nov. and Thermogemmatispora argillosa sp. nov., within the class Ktedonobacteria, and emended description of the genus Thermogemmatispora.</title>
        <authorList>
            <person name="Zheng Y."/>
            <person name="Wang C.M."/>
            <person name="Sakai Y."/>
            <person name="Abe K."/>
            <person name="Yokota A."/>
            <person name="Yabe S."/>
        </authorList>
    </citation>
    <scope>NUCLEOTIDE SEQUENCE [LARGE SCALE GENOMIC DNA]</scope>
    <source>
        <strain evidence="2 3">A1-2</strain>
    </source>
</reference>
<feature type="compositionally biased region" description="Basic and acidic residues" evidence="1">
    <location>
        <begin position="37"/>
        <end position="47"/>
    </location>
</feature>
<dbReference type="AlphaFoldDB" id="A0A5J4K7B4"/>
<sequence>MFIRYAARAAIVGDLSLGWHPGDEDLSPPLVALTSHELSDEKAKREAASPSRPTRENGLQE</sequence>
<name>A0A5J4K7B4_9CHLR</name>
<gene>
    <name evidence="2" type="ORF">KTAU_11840</name>
</gene>
<evidence type="ECO:0000313" key="2">
    <source>
        <dbReference type="EMBL" id="GER82547.1"/>
    </source>
</evidence>
<dbReference type="EMBL" id="BKZV01000001">
    <property type="protein sequence ID" value="GER82547.1"/>
    <property type="molecule type" value="Genomic_DNA"/>
</dbReference>
<feature type="region of interest" description="Disordered" evidence="1">
    <location>
        <begin position="33"/>
        <end position="61"/>
    </location>
</feature>
<organism evidence="2 3">
    <name type="scientific">Thermogemmatispora aurantia</name>
    <dbReference type="NCBI Taxonomy" id="2045279"/>
    <lineage>
        <taxon>Bacteria</taxon>
        <taxon>Bacillati</taxon>
        <taxon>Chloroflexota</taxon>
        <taxon>Ktedonobacteria</taxon>
        <taxon>Thermogemmatisporales</taxon>
        <taxon>Thermogemmatisporaceae</taxon>
        <taxon>Thermogemmatispora</taxon>
    </lineage>
</organism>
<keyword evidence="3" id="KW-1185">Reference proteome</keyword>
<evidence type="ECO:0000313" key="3">
    <source>
        <dbReference type="Proteomes" id="UP000334820"/>
    </source>
</evidence>